<protein>
    <submittedName>
        <fullName evidence="2">LysR family transcriptional regulator</fullName>
    </submittedName>
</protein>
<evidence type="ECO:0000313" key="1">
    <source>
        <dbReference type="Proteomes" id="UP000095287"/>
    </source>
</evidence>
<name>A0A1I7XWH4_9BILA</name>
<organism evidence="1 2">
    <name type="scientific">Steinernema glaseri</name>
    <dbReference type="NCBI Taxonomy" id="37863"/>
    <lineage>
        <taxon>Eukaryota</taxon>
        <taxon>Metazoa</taxon>
        <taxon>Ecdysozoa</taxon>
        <taxon>Nematoda</taxon>
        <taxon>Chromadorea</taxon>
        <taxon>Rhabditida</taxon>
        <taxon>Tylenchina</taxon>
        <taxon>Panagrolaimomorpha</taxon>
        <taxon>Strongyloidoidea</taxon>
        <taxon>Steinernematidae</taxon>
        <taxon>Steinernema</taxon>
    </lineage>
</organism>
<evidence type="ECO:0000313" key="2">
    <source>
        <dbReference type="WBParaSite" id="L893_g10309.t1"/>
    </source>
</evidence>
<reference evidence="2" key="1">
    <citation type="submission" date="2016-11" db="UniProtKB">
        <authorList>
            <consortium name="WormBaseParasite"/>
        </authorList>
    </citation>
    <scope>IDENTIFICATION</scope>
</reference>
<dbReference type="WBParaSite" id="L893_g10309.t1">
    <property type="protein sequence ID" value="L893_g10309.t1"/>
    <property type="gene ID" value="L893_g10309"/>
</dbReference>
<sequence>HRVAGHHPAGGTQIDQLAGRHQIALATLQCADQLVLGLGDDLQADLLTVTGTPVEVVLEGDQPMVFDAHWLALDLAGAVAALVDQHAQHPAFTDLRQVAHLG</sequence>
<keyword evidence="1" id="KW-1185">Reference proteome</keyword>
<dbReference type="AlphaFoldDB" id="A0A1I7XWH4"/>
<accession>A0A1I7XWH4</accession>
<dbReference type="Proteomes" id="UP000095287">
    <property type="component" value="Unplaced"/>
</dbReference>
<proteinExistence type="predicted"/>